<dbReference type="Pfam" id="PF08241">
    <property type="entry name" value="Methyltransf_11"/>
    <property type="match status" value="1"/>
</dbReference>
<reference evidence="10 11" key="1">
    <citation type="submission" date="2006-02" db="EMBL/GenBank/DDBJ databases">
        <authorList>
            <person name="Waterbury J."/>
            <person name="Ferriera S."/>
            <person name="Johnson J."/>
            <person name="Kravitz S."/>
            <person name="Halpern A."/>
            <person name="Remington K."/>
            <person name="Beeson K."/>
            <person name="Tran B."/>
            <person name="Rogers Y.-H."/>
            <person name="Friedman R."/>
            <person name="Venter J.C."/>
        </authorList>
    </citation>
    <scope>NUCLEOTIDE SEQUENCE [LARGE SCALE GENOMIC DNA]</scope>
    <source>
        <strain evidence="10 11">Nb-231</strain>
    </source>
</reference>
<evidence type="ECO:0000313" key="11">
    <source>
        <dbReference type="Proteomes" id="UP000003374"/>
    </source>
</evidence>
<comment type="function">
    <text evidence="8">Converts the free carboxyl group of a malonyl-thioester to its methyl ester by transfer of a methyl group from S-adenosyl-L-methionine (SAM). It allows to synthesize pimeloyl-ACP via the fatty acid synthetic pathway.</text>
</comment>
<dbReference type="InterPro" id="IPR029063">
    <property type="entry name" value="SAM-dependent_MTases_sf"/>
</dbReference>
<dbReference type="STRING" id="314278.NB231_06041"/>
<dbReference type="GO" id="GO:0010340">
    <property type="term" value="F:carboxyl-O-methyltransferase activity"/>
    <property type="evidence" value="ECO:0007669"/>
    <property type="project" value="UniProtKB-UniRule"/>
</dbReference>
<keyword evidence="4 8" id="KW-0489">Methyltransferase</keyword>
<comment type="caution">
    <text evidence="10">The sequence shown here is derived from an EMBL/GenBank/DDBJ whole genome shotgun (WGS) entry which is preliminary data.</text>
</comment>
<evidence type="ECO:0000256" key="1">
    <source>
        <dbReference type="ARBA" id="ARBA00000852"/>
    </source>
</evidence>
<evidence type="ECO:0000313" key="10">
    <source>
        <dbReference type="EMBL" id="EAR21925.1"/>
    </source>
</evidence>
<dbReference type="GO" id="GO:0032259">
    <property type="term" value="P:methylation"/>
    <property type="evidence" value="ECO:0007669"/>
    <property type="project" value="UniProtKB-KW"/>
</dbReference>
<dbReference type="EMBL" id="AAOF01000005">
    <property type="protein sequence ID" value="EAR21925.1"/>
    <property type="molecule type" value="Genomic_DNA"/>
</dbReference>
<keyword evidence="5 8" id="KW-0808">Transferase</keyword>
<dbReference type="UniPathway" id="UPA00078"/>
<dbReference type="InterPro" id="IPR011814">
    <property type="entry name" value="BioC"/>
</dbReference>
<dbReference type="eggNOG" id="COG2226">
    <property type="taxonomic scope" value="Bacteria"/>
</dbReference>
<dbReference type="HAMAP" id="MF_00835">
    <property type="entry name" value="BioC"/>
    <property type="match status" value="1"/>
</dbReference>
<dbReference type="HOGENOM" id="CLU_046586_2_2_6"/>
<evidence type="ECO:0000256" key="4">
    <source>
        <dbReference type="ARBA" id="ARBA00022603"/>
    </source>
</evidence>
<dbReference type="GO" id="GO:0008757">
    <property type="term" value="F:S-adenosylmethionine-dependent methyltransferase activity"/>
    <property type="evidence" value="ECO:0007669"/>
    <property type="project" value="InterPro"/>
</dbReference>
<proteinExistence type="inferred from homology"/>
<evidence type="ECO:0000256" key="3">
    <source>
        <dbReference type="ARBA" id="ARBA00012327"/>
    </source>
</evidence>
<dbReference type="EC" id="2.1.1.197" evidence="3 8"/>
<dbReference type="AlphaFoldDB" id="A4BQS5"/>
<dbReference type="GO" id="GO:0102130">
    <property type="term" value="F:malonyl-CoA methyltransferase activity"/>
    <property type="evidence" value="ECO:0007669"/>
    <property type="project" value="UniProtKB-EC"/>
</dbReference>
<comment type="similarity">
    <text evidence="8">Belongs to the methyltransferase superfamily.</text>
</comment>
<evidence type="ECO:0000256" key="7">
    <source>
        <dbReference type="ARBA" id="ARBA00022756"/>
    </source>
</evidence>
<evidence type="ECO:0000256" key="8">
    <source>
        <dbReference type="HAMAP-Rule" id="MF_00835"/>
    </source>
</evidence>
<comment type="catalytic activity">
    <reaction evidence="1 8">
        <text>malonyl-[ACP] + S-adenosyl-L-methionine = malonyl-[ACP] methyl ester + S-adenosyl-L-homocysteine</text>
        <dbReference type="Rhea" id="RHEA:17105"/>
        <dbReference type="Rhea" id="RHEA-COMP:9623"/>
        <dbReference type="Rhea" id="RHEA-COMP:9954"/>
        <dbReference type="ChEBI" id="CHEBI:57856"/>
        <dbReference type="ChEBI" id="CHEBI:59789"/>
        <dbReference type="ChEBI" id="CHEBI:78449"/>
        <dbReference type="ChEBI" id="CHEBI:78845"/>
        <dbReference type="EC" id="2.1.1.197"/>
    </reaction>
</comment>
<evidence type="ECO:0000259" key="9">
    <source>
        <dbReference type="Pfam" id="PF08241"/>
    </source>
</evidence>
<dbReference type="SUPFAM" id="SSF53335">
    <property type="entry name" value="S-adenosyl-L-methionine-dependent methyltransferases"/>
    <property type="match status" value="1"/>
</dbReference>
<evidence type="ECO:0000256" key="6">
    <source>
        <dbReference type="ARBA" id="ARBA00022691"/>
    </source>
</evidence>
<name>A4BQS5_9GAMM</name>
<dbReference type="GO" id="GO:0009102">
    <property type="term" value="P:biotin biosynthetic process"/>
    <property type="evidence" value="ECO:0007669"/>
    <property type="project" value="UniProtKB-UniRule"/>
</dbReference>
<keyword evidence="7 8" id="KW-0093">Biotin biosynthesis</keyword>
<feature type="domain" description="Methyltransferase type 11" evidence="9">
    <location>
        <begin position="66"/>
        <end position="162"/>
    </location>
</feature>
<dbReference type="Gene3D" id="3.40.50.150">
    <property type="entry name" value="Vaccinia Virus protein VP39"/>
    <property type="match status" value="1"/>
</dbReference>
<dbReference type="InterPro" id="IPR013216">
    <property type="entry name" value="Methyltransf_11"/>
</dbReference>
<dbReference type="CDD" id="cd02440">
    <property type="entry name" value="AdoMet_MTases"/>
    <property type="match status" value="1"/>
</dbReference>
<organism evidence="10 11">
    <name type="scientific">Nitrococcus mobilis Nb-231</name>
    <dbReference type="NCBI Taxonomy" id="314278"/>
    <lineage>
        <taxon>Bacteria</taxon>
        <taxon>Pseudomonadati</taxon>
        <taxon>Pseudomonadota</taxon>
        <taxon>Gammaproteobacteria</taxon>
        <taxon>Chromatiales</taxon>
        <taxon>Ectothiorhodospiraceae</taxon>
        <taxon>Nitrococcus</taxon>
    </lineage>
</organism>
<comment type="pathway">
    <text evidence="2 8">Cofactor biosynthesis; biotin biosynthesis.</text>
</comment>
<sequence length="309" mass="35451">MRSGRQEDSEADLMESGQQCLDKRLLRRSFNAAAASYDATAVLQREVGKRLIERLELIRLNPRWILDIGAGTGATTRRLMQRYPRARFVALDVASAMLRRARRRAPLLQRLRCACADTESLPFAAGSFDLVFSNLTFQWVNDPERVFREIQRVLRPNGLLLFTSFGPDTLKELRQSWECVDGYVHVNRFVDMHEVGDALVRARLADPVMEMEYFTLTYRSARDLMRELKALGAHNIIVGRNRGLTGRQRWFAMEAAYERLRAAEGLLPATYEVIYGHAWGTQPVRQTVDRSGAIHVPLAELGRRRFRAR</sequence>
<keyword evidence="6 8" id="KW-0949">S-adenosyl-L-methionine</keyword>
<accession>A4BQS5</accession>
<gene>
    <name evidence="8" type="primary">bioC</name>
    <name evidence="10" type="ORF">NB231_06041</name>
</gene>
<dbReference type="InterPro" id="IPR050602">
    <property type="entry name" value="Malonyl-ACP_OMT"/>
</dbReference>
<keyword evidence="11" id="KW-1185">Reference proteome</keyword>
<dbReference type="PANTHER" id="PTHR13090:SF1">
    <property type="entry name" value="ARGININE-HYDROXYLASE NDUFAF5, MITOCHONDRIAL"/>
    <property type="match status" value="1"/>
</dbReference>
<evidence type="ECO:0000256" key="2">
    <source>
        <dbReference type="ARBA" id="ARBA00004746"/>
    </source>
</evidence>
<dbReference type="PANTHER" id="PTHR13090">
    <property type="entry name" value="ARGININE-HYDROXYLASE NDUFAF5, MITOCHONDRIAL"/>
    <property type="match status" value="1"/>
</dbReference>
<dbReference type="NCBIfam" id="TIGR02072">
    <property type="entry name" value="BioC"/>
    <property type="match status" value="1"/>
</dbReference>
<dbReference type="Proteomes" id="UP000003374">
    <property type="component" value="Unassembled WGS sequence"/>
</dbReference>
<evidence type="ECO:0000256" key="5">
    <source>
        <dbReference type="ARBA" id="ARBA00022679"/>
    </source>
</evidence>
<protein>
    <recommendedName>
        <fullName evidence="3 8">Malonyl-[acyl-carrier protein] O-methyltransferase</fullName>
        <shortName evidence="8">Malonyl-ACP O-methyltransferase</shortName>
        <ecNumber evidence="3 8">2.1.1.197</ecNumber>
    </recommendedName>
    <alternativeName>
        <fullName evidence="8">Biotin synthesis protein BioC</fullName>
    </alternativeName>
</protein>